<keyword evidence="1" id="KW-1133">Transmembrane helix</keyword>
<accession>A0A6N8EGU4</accession>
<feature type="transmembrane region" description="Helical" evidence="1">
    <location>
        <begin position="71"/>
        <end position="87"/>
    </location>
</feature>
<name>A0A6N8EGU4_9GAMM</name>
<keyword evidence="1" id="KW-0472">Membrane</keyword>
<sequence>MDTAPTVTRIERVDDIPLLLAQLSKMGVASLLDEHCPMHGNWQGLGLGEVVVVWLAYILSEGDHRLNRVQGWAGGLLMTCLLAWILHTV</sequence>
<evidence type="ECO:0000256" key="1">
    <source>
        <dbReference type="SAM" id="Phobius"/>
    </source>
</evidence>
<dbReference type="Proteomes" id="UP000434044">
    <property type="component" value="Unassembled WGS sequence"/>
</dbReference>
<protein>
    <submittedName>
        <fullName evidence="2">Uncharacterized protein</fullName>
    </submittedName>
</protein>
<keyword evidence="3" id="KW-1185">Reference proteome</keyword>
<keyword evidence="1" id="KW-0812">Transmembrane</keyword>
<dbReference type="AlphaFoldDB" id="A0A6N8EGU4"/>
<reference evidence="2 3" key="1">
    <citation type="submission" date="2019-11" db="EMBL/GenBank/DDBJ databases">
        <title>Whole-genome sequence of the anaerobic purple sulfur bacterium Allochromatium palmeri DSM 15591.</title>
        <authorList>
            <person name="Kyndt J.A."/>
            <person name="Meyer T.E."/>
        </authorList>
    </citation>
    <scope>NUCLEOTIDE SEQUENCE [LARGE SCALE GENOMIC DNA]</scope>
    <source>
        <strain evidence="2 3">DSM 15591</strain>
    </source>
</reference>
<gene>
    <name evidence="2" type="ORF">GJ668_12585</name>
</gene>
<organism evidence="2 3">
    <name type="scientific">Allochromatium palmeri</name>
    <dbReference type="NCBI Taxonomy" id="231048"/>
    <lineage>
        <taxon>Bacteria</taxon>
        <taxon>Pseudomonadati</taxon>
        <taxon>Pseudomonadota</taxon>
        <taxon>Gammaproteobacteria</taxon>
        <taxon>Chromatiales</taxon>
        <taxon>Chromatiaceae</taxon>
        <taxon>Allochromatium</taxon>
    </lineage>
</organism>
<evidence type="ECO:0000313" key="2">
    <source>
        <dbReference type="EMBL" id="MTW21926.1"/>
    </source>
</evidence>
<evidence type="ECO:0000313" key="3">
    <source>
        <dbReference type="Proteomes" id="UP000434044"/>
    </source>
</evidence>
<dbReference type="EMBL" id="WNKT01000027">
    <property type="protein sequence ID" value="MTW21926.1"/>
    <property type="molecule type" value="Genomic_DNA"/>
</dbReference>
<proteinExistence type="predicted"/>
<comment type="caution">
    <text evidence="2">The sequence shown here is derived from an EMBL/GenBank/DDBJ whole genome shotgun (WGS) entry which is preliminary data.</text>
</comment>
<dbReference type="OrthoDB" id="148767at2"/>